<organism evidence="2 3">
    <name type="scientific">Chryseolinea soli</name>
    <dbReference type="NCBI Taxonomy" id="2321403"/>
    <lineage>
        <taxon>Bacteria</taxon>
        <taxon>Pseudomonadati</taxon>
        <taxon>Bacteroidota</taxon>
        <taxon>Cytophagia</taxon>
        <taxon>Cytophagales</taxon>
        <taxon>Fulvivirgaceae</taxon>
        <taxon>Chryseolinea</taxon>
    </lineage>
</organism>
<evidence type="ECO:0000256" key="1">
    <source>
        <dbReference type="SAM" id="Phobius"/>
    </source>
</evidence>
<keyword evidence="1" id="KW-0472">Membrane</keyword>
<dbReference type="RefSeq" id="WP_119754119.1">
    <property type="nucleotide sequence ID" value="NZ_CP032382.1"/>
</dbReference>
<dbReference type="OrthoDB" id="1489065at2"/>
<dbReference type="AlphaFoldDB" id="A0A385SN02"/>
<gene>
    <name evidence="2" type="ORF">D4L85_09635</name>
</gene>
<dbReference type="InterPro" id="IPR052894">
    <property type="entry name" value="AsmA-related"/>
</dbReference>
<dbReference type="EMBL" id="CP032382">
    <property type="protein sequence ID" value="AYB30820.1"/>
    <property type="molecule type" value="Genomic_DNA"/>
</dbReference>
<keyword evidence="1" id="KW-1133">Transmembrane helix</keyword>
<dbReference type="PANTHER" id="PTHR30441">
    <property type="entry name" value="DUF748 DOMAIN-CONTAINING PROTEIN"/>
    <property type="match status" value="1"/>
</dbReference>
<accession>A0A385SN02</accession>
<reference evidence="3" key="1">
    <citation type="submission" date="2018-09" db="EMBL/GenBank/DDBJ databases">
        <title>Chryseolinea sp. KIS68-18 isolated from soil.</title>
        <authorList>
            <person name="Weon H.-Y."/>
            <person name="Kwon S.-W."/>
            <person name="Lee S.A."/>
        </authorList>
    </citation>
    <scope>NUCLEOTIDE SEQUENCE [LARGE SCALE GENOMIC DNA]</scope>
    <source>
        <strain evidence="3">KIS68-18</strain>
    </source>
</reference>
<dbReference type="Proteomes" id="UP000266183">
    <property type="component" value="Chromosome"/>
</dbReference>
<evidence type="ECO:0000313" key="3">
    <source>
        <dbReference type="Proteomes" id="UP000266183"/>
    </source>
</evidence>
<protein>
    <submittedName>
        <fullName evidence="2">DUF3971 domain-containing protein</fullName>
    </submittedName>
</protein>
<dbReference type="GO" id="GO:0005886">
    <property type="term" value="C:plasma membrane"/>
    <property type="evidence" value="ECO:0007669"/>
    <property type="project" value="TreeGrafter"/>
</dbReference>
<proteinExistence type="predicted"/>
<name>A0A385SN02_9BACT</name>
<evidence type="ECO:0000313" key="2">
    <source>
        <dbReference type="EMBL" id="AYB30820.1"/>
    </source>
</evidence>
<dbReference type="PANTHER" id="PTHR30441:SF8">
    <property type="entry name" value="DUF748 DOMAIN-CONTAINING PROTEIN"/>
    <property type="match status" value="1"/>
</dbReference>
<dbReference type="GO" id="GO:0090313">
    <property type="term" value="P:regulation of protein targeting to membrane"/>
    <property type="evidence" value="ECO:0007669"/>
    <property type="project" value="TreeGrafter"/>
</dbReference>
<feature type="transmembrane region" description="Helical" evidence="1">
    <location>
        <begin position="7"/>
        <end position="29"/>
    </location>
</feature>
<keyword evidence="3" id="KW-1185">Reference proteome</keyword>
<keyword evidence="1" id="KW-0812">Transmembrane</keyword>
<sequence>MKTFRKILFYLLLAIVVLVAALSLSVFLFKDKIINQFIREANKQLNTPVKIAKIDVSVWQNFPMLSIVMHDVYVEDSQPGQYPLLTAAEISFQLSLVDAWHEDYKIQGLRIKDSETNLKINDKGENNYTIAKDTGGEGGGGSISFDLRNVNLQKTTVHYTDAKSDQRFTFVSQALVSSIHTVNDVYNIDAAGEVTTEQIEINRTSFLAGKSFQLESQLIYDDLQKILTIKPSVLNLKNAGFDVSGTYAWKKKNLIDLVVKGKDTDIQTILSLLPGSAAKTFEKYKSDGDVYFNAKLKGEIGKHKSPGLTIDFGFANATVYHPDYKSRIEEASMTGSFATPEVMEVSQAVLVLKDIKGKLNSEPFSANFVLQNFNNPEVICDFKGRVDAAAVLSFYPIENLTDVSGALLVDVSFEGRVELLKKKATAQRVSTQGTIDLQNIGLTYGEEKIKLQNLSGNLQFSNNDLALSNVTGLVGNSDFMFNGFFKNIITFLLFENQPIGIETDLKSNFLDVDQLFAMGYGNPAAGKNQQYEFSISRNINLNFNCDVKRLRYKRFHASNIKGDLLVKNEMAVARNINLHAMGGNMTLAGIVDAHNPKAIDVVSNAKFEGIYVDSVFYVFENFDQDFIQDKHLKGQTYADVSLEMTLNQNLKLFNETLIADISANIKNGELNNFEPMKKLNRFLNDEGLSKLRFSDIKNDIHIEKKTIYIPQMEVRSNVTSIKVSGTHTFDQHIDYHIIAPLRNDRSINSVEARAALEEDGNGQSKLFLKITGTTDDYRVSLDTDAVRKKIASDLKKEVQELKDAFKNKGTKKKKEVELEKDEYFEDWNN</sequence>
<dbReference type="KEGG" id="chk:D4L85_09635"/>